<organism evidence="2">
    <name type="scientific">Thermofilum pendens</name>
    <dbReference type="NCBI Taxonomy" id="2269"/>
    <lineage>
        <taxon>Archaea</taxon>
        <taxon>Thermoproteota</taxon>
        <taxon>Thermoprotei</taxon>
        <taxon>Thermofilales</taxon>
        <taxon>Thermofilaceae</taxon>
        <taxon>Thermofilum</taxon>
    </lineage>
</organism>
<dbReference type="InterPro" id="IPR038767">
    <property type="entry name" value="PF0610-like"/>
</dbReference>
<dbReference type="Pfam" id="PF23470">
    <property type="entry name" value="Zn_ribbon_PF0610"/>
    <property type="match status" value="1"/>
</dbReference>
<name>A0A7C4D489_THEPE</name>
<reference evidence="2" key="1">
    <citation type="journal article" date="2020" name="mSystems">
        <title>Genome- and Community-Level Interaction Insights into Carbon Utilization and Element Cycling Functions of Hydrothermarchaeota in Hydrothermal Sediment.</title>
        <authorList>
            <person name="Zhou Z."/>
            <person name="Liu Y."/>
            <person name="Xu W."/>
            <person name="Pan J."/>
            <person name="Luo Z.H."/>
            <person name="Li M."/>
        </authorList>
    </citation>
    <scope>NUCLEOTIDE SEQUENCE</scope>
    <source>
        <strain evidence="2">SpSt-649</strain>
    </source>
</reference>
<dbReference type="PANTHER" id="PTHR40663:SF2">
    <property type="entry name" value="TRANSCRIPTIONAL REGULATOR"/>
    <property type="match status" value="1"/>
</dbReference>
<gene>
    <name evidence="2" type="ORF">ENU21_00810</name>
</gene>
<dbReference type="AlphaFoldDB" id="A0A7C4D489"/>
<dbReference type="PANTHER" id="PTHR40663">
    <property type="match status" value="1"/>
</dbReference>
<dbReference type="InterPro" id="IPR057022">
    <property type="entry name" value="PF0610-like_Zn_ribbon_C"/>
</dbReference>
<evidence type="ECO:0000313" key="2">
    <source>
        <dbReference type="EMBL" id="HGM46278.1"/>
    </source>
</evidence>
<protein>
    <submittedName>
        <fullName evidence="2">Transcriptional regulator</fullName>
    </submittedName>
</protein>
<comment type="caution">
    <text evidence="2">The sequence shown here is derived from an EMBL/GenBank/DDBJ whole genome shotgun (WGS) entry which is preliminary data.</text>
</comment>
<accession>A0A7C4D489</accession>
<feature type="domain" description="PF0610-like rubredoxin-like zinc beta-ribbon C-terminal" evidence="1">
    <location>
        <begin position="67"/>
        <end position="101"/>
    </location>
</feature>
<dbReference type="InterPro" id="IPR036390">
    <property type="entry name" value="WH_DNA-bd_sf"/>
</dbReference>
<dbReference type="SUPFAM" id="SSF46785">
    <property type="entry name" value="Winged helix' DNA-binding domain"/>
    <property type="match status" value="1"/>
</dbReference>
<evidence type="ECO:0000259" key="1">
    <source>
        <dbReference type="Pfam" id="PF23470"/>
    </source>
</evidence>
<dbReference type="EMBL" id="DTBQ01000025">
    <property type="protein sequence ID" value="HGM46278.1"/>
    <property type="molecule type" value="Genomic_DNA"/>
</dbReference>
<proteinExistence type="predicted"/>
<sequence>METTREKILSYFLQNPGREISLYELLQALSLKRDYLSKLLEDVGHVAKTLKRQSTGRYQLLMRAPFCRSCGYVFKDLEKARIPSRCPRCKSERISPPAFMLVERG</sequence>